<dbReference type="EMBL" id="CP012029">
    <property type="protein sequence ID" value="ALO25073.1"/>
    <property type="molecule type" value="Genomic_DNA"/>
</dbReference>
<sequence>MKKFDSTVELSKMNKHKHLEFIQNTITRMNNNSFLIKAWTITILSGIFVFSLKDSKTWLYFFILVPLISLWILDSLYLRYERKYRALYHEVSKKKEKHIDFSMDISKFKSSKFNLSSCMFSETQRSFYGILFVLLSSGFIIESKYY</sequence>
<keyword evidence="1" id="KW-1133">Transmembrane helix</keyword>
<accession>A0A0S2IN34</accession>
<dbReference type="InterPro" id="IPR021697">
    <property type="entry name" value="DUF3278"/>
</dbReference>
<feature type="transmembrane region" description="Helical" evidence="1">
    <location>
        <begin position="34"/>
        <end position="52"/>
    </location>
</feature>
<dbReference type="Pfam" id="PF11683">
    <property type="entry name" value="DUF3278"/>
    <property type="match status" value="1"/>
</dbReference>
<dbReference type="AlphaFoldDB" id="A0A0S2IN34"/>
<evidence type="ECO:0000256" key="1">
    <source>
        <dbReference type="SAM" id="Phobius"/>
    </source>
</evidence>
<organism evidence="2">
    <name type="scientific">Leptospira borgpetersenii serovar Ballum</name>
    <dbReference type="NCBI Taxonomy" id="280505"/>
    <lineage>
        <taxon>Bacteria</taxon>
        <taxon>Pseudomonadati</taxon>
        <taxon>Spirochaetota</taxon>
        <taxon>Spirochaetia</taxon>
        <taxon>Leptospirales</taxon>
        <taxon>Leptospiraceae</taxon>
        <taxon>Leptospira</taxon>
    </lineage>
</organism>
<feature type="transmembrane region" description="Helical" evidence="1">
    <location>
        <begin position="127"/>
        <end position="145"/>
    </location>
</feature>
<evidence type="ECO:0000313" key="2">
    <source>
        <dbReference type="EMBL" id="ALO25073.1"/>
    </source>
</evidence>
<proteinExistence type="predicted"/>
<name>A0A0S2IN34_LEPBO</name>
<protein>
    <submittedName>
        <fullName evidence="2">Uncharacterized protein</fullName>
    </submittedName>
</protein>
<reference evidence="2 3" key="1">
    <citation type="journal article" date="2015" name="PLoS Negl. Trop. Dis.">
        <title>Distribution of Plasmids in Distinct Leptospira Pathogenic Species.</title>
        <authorList>
            <person name="Wang Y."/>
            <person name="Zhuang X."/>
            <person name="Zhong Y."/>
            <person name="Zhang C."/>
            <person name="Zhang Y."/>
            <person name="Zeng L."/>
            <person name="Zhu Y."/>
            <person name="He P."/>
            <person name="Dong K."/>
            <person name="Pal U."/>
            <person name="Guo X."/>
            <person name="Qin J."/>
        </authorList>
    </citation>
    <scope>NUCLEOTIDE SEQUENCE [LARGE SCALE GENOMIC DNA]</scope>
    <source>
        <strain evidence="2 3">56604</strain>
    </source>
</reference>
<feature type="transmembrane region" description="Helical" evidence="1">
    <location>
        <begin position="58"/>
        <end position="78"/>
    </location>
</feature>
<dbReference type="Proteomes" id="UP000058857">
    <property type="component" value="Chromosome 1"/>
</dbReference>
<evidence type="ECO:0000313" key="3">
    <source>
        <dbReference type="Proteomes" id="UP000058857"/>
    </source>
</evidence>
<gene>
    <name evidence="2" type="ORF">LBBP_00741</name>
</gene>
<keyword evidence="1" id="KW-0812">Transmembrane</keyword>
<keyword evidence="1" id="KW-0472">Membrane</keyword>
<dbReference type="PATRIC" id="fig|280505.15.peg.718"/>